<organism evidence="2 3">
    <name type="scientific">Cetraspora pellucida</name>
    <dbReference type="NCBI Taxonomy" id="1433469"/>
    <lineage>
        <taxon>Eukaryota</taxon>
        <taxon>Fungi</taxon>
        <taxon>Fungi incertae sedis</taxon>
        <taxon>Mucoromycota</taxon>
        <taxon>Glomeromycotina</taxon>
        <taxon>Glomeromycetes</taxon>
        <taxon>Diversisporales</taxon>
        <taxon>Gigasporaceae</taxon>
        <taxon>Cetraspora</taxon>
    </lineage>
</organism>
<reference evidence="2" key="1">
    <citation type="submission" date="2021-06" db="EMBL/GenBank/DDBJ databases">
        <authorList>
            <person name="Kallberg Y."/>
            <person name="Tangrot J."/>
            <person name="Rosling A."/>
        </authorList>
    </citation>
    <scope>NUCLEOTIDE SEQUENCE</scope>
    <source>
        <strain evidence="2">FL966</strain>
    </source>
</reference>
<keyword evidence="1" id="KW-0175">Coiled coil</keyword>
<gene>
    <name evidence="2" type="ORF">CPELLU_LOCUS7296</name>
</gene>
<dbReference type="EMBL" id="CAJVQA010004834">
    <property type="protein sequence ID" value="CAG8607606.1"/>
    <property type="molecule type" value="Genomic_DNA"/>
</dbReference>
<accession>A0A9N9GI28</accession>
<dbReference type="Proteomes" id="UP000789759">
    <property type="component" value="Unassembled WGS sequence"/>
</dbReference>
<evidence type="ECO:0000256" key="1">
    <source>
        <dbReference type="SAM" id="Coils"/>
    </source>
</evidence>
<evidence type="ECO:0000313" key="2">
    <source>
        <dbReference type="EMBL" id="CAG8607606.1"/>
    </source>
</evidence>
<name>A0A9N9GI28_9GLOM</name>
<sequence length="172" mass="20255">KEIKVRNVDDMEELYQQLEQMNERLTAQIEGHLKLQSIYRNFRSIYKKKKEKLEERTKVKKAKKEIYRTYPTSWRPEKTETKTEKTYLQQALSYPAGLNNEQMLTDIEPMAEGTNKNEKSETPNRNCRKIVNIEEDKNGIEVEKDKCKALRYLPMYGPCIFDPGGLTLSRGT</sequence>
<proteinExistence type="predicted"/>
<comment type="caution">
    <text evidence="2">The sequence shown here is derived from an EMBL/GenBank/DDBJ whole genome shotgun (WGS) entry which is preliminary data.</text>
</comment>
<dbReference type="AlphaFoldDB" id="A0A9N9GI28"/>
<protein>
    <submittedName>
        <fullName evidence="2">13744_t:CDS:1</fullName>
    </submittedName>
</protein>
<feature type="non-terminal residue" evidence="2">
    <location>
        <position position="1"/>
    </location>
</feature>
<evidence type="ECO:0000313" key="3">
    <source>
        <dbReference type="Proteomes" id="UP000789759"/>
    </source>
</evidence>
<feature type="coiled-coil region" evidence="1">
    <location>
        <begin position="1"/>
        <end position="35"/>
    </location>
</feature>
<keyword evidence="3" id="KW-1185">Reference proteome</keyword>